<protein>
    <submittedName>
        <fullName evidence="2">Uncharacterized protein</fullName>
    </submittedName>
</protein>
<name>A0A5S6QBR3_TRIMR</name>
<dbReference type="Proteomes" id="UP000046395">
    <property type="component" value="Unassembled WGS sequence"/>
</dbReference>
<organism evidence="1 2">
    <name type="scientific">Trichuris muris</name>
    <name type="common">Mouse whipworm</name>
    <dbReference type="NCBI Taxonomy" id="70415"/>
    <lineage>
        <taxon>Eukaryota</taxon>
        <taxon>Metazoa</taxon>
        <taxon>Ecdysozoa</taxon>
        <taxon>Nematoda</taxon>
        <taxon>Enoplea</taxon>
        <taxon>Dorylaimia</taxon>
        <taxon>Trichinellida</taxon>
        <taxon>Trichuridae</taxon>
        <taxon>Trichuris</taxon>
    </lineage>
</organism>
<sequence length="170" mass="18154">MFSWHSSLPSVGGRNVLYAGVKVIPRQRPLEGVSVSQVDHSAGRPAPPPPSDEANIFLQAEKLRGKRQFAVGRVGETGRGRGQGAANRWKGTLGNRRISSAAPIGLRASGGRRKRRPLVALGPRRRGARRRSNQNDAQPIDFCAAHGLAALAWISAARTCPNRSLLAGVA</sequence>
<keyword evidence="1" id="KW-1185">Reference proteome</keyword>
<accession>A0A5S6QBR3</accession>
<dbReference type="AlphaFoldDB" id="A0A5S6QBR3"/>
<reference evidence="2" key="1">
    <citation type="submission" date="2019-12" db="UniProtKB">
        <authorList>
            <consortium name="WormBaseParasite"/>
        </authorList>
    </citation>
    <scope>IDENTIFICATION</scope>
</reference>
<dbReference type="WBParaSite" id="TMUE_1000004633.1">
    <property type="protein sequence ID" value="TMUE_1000004633.1"/>
    <property type="gene ID" value="WBGene00299038"/>
</dbReference>
<evidence type="ECO:0000313" key="1">
    <source>
        <dbReference type="Proteomes" id="UP000046395"/>
    </source>
</evidence>
<proteinExistence type="predicted"/>
<evidence type="ECO:0000313" key="2">
    <source>
        <dbReference type="WBParaSite" id="TMUE_1000004633.1"/>
    </source>
</evidence>